<dbReference type="GO" id="GO:0051537">
    <property type="term" value="F:2 iron, 2 sulfur cluster binding"/>
    <property type="evidence" value="ECO:0007669"/>
    <property type="project" value="InterPro"/>
</dbReference>
<comment type="similarity">
    <text evidence="1">Belongs to the BolA/IbaG family.</text>
</comment>
<evidence type="ECO:0000313" key="2">
    <source>
        <dbReference type="Proteomes" id="UP000887578"/>
    </source>
</evidence>
<dbReference type="InterPro" id="IPR036065">
    <property type="entry name" value="BolA-like_sf"/>
</dbReference>
<name>A0A914PAB6_9BILA</name>
<dbReference type="WBParaSite" id="PDA_v2.g15016.t1">
    <property type="protein sequence ID" value="PDA_v2.g15016.t1"/>
    <property type="gene ID" value="PDA_v2.g15016"/>
</dbReference>
<dbReference type="GO" id="GO:0051604">
    <property type="term" value="P:protein maturation"/>
    <property type="evidence" value="ECO:0007669"/>
    <property type="project" value="InterPro"/>
</dbReference>
<dbReference type="PIRSF" id="PIRSF003113">
    <property type="entry name" value="BolA"/>
    <property type="match status" value="1"/>
</dbReference>
<dbReference type="InterPro" id="IPR045115">
    <property type="entry name" value="BOL2"/>
</dbReference>
<protein>
    <submittedName>
        <fullName evidence="3">BolA-like protein</fullName>
    </submittedName>
</protein>
<dbReference type="SUPFAM" id="SSF82657">
    <property type="entry name" value="BolA-like"/>
    <property type="match status" value="1"/>
</dbReference>
<dbReference type="AlphaFoldDB" id="A0A914PAB6"/>
<dbReference type="GO" id="GO:0006879">
    <property type="term" value="P:intracellular iron ion homeostasis"/>
    <property type="evidence" value="ECO:0007669"/>
    <property type="project" value="InterPro"/>
</dbReference>
<reference evidence="3" key="1">
    <citation type="submission" date="2022-11" db="UniProtKB">
        <authorList>
            <consortium name="WormBaseParasite"/>
        </authorList>
    </citation>
    <scope>IDENTIFICATION</scope>
</reference>
<dbReference type="PANTHER" id="PTHR12735:SF27">
    <property type="entry name" value="BOLA-LIKE PROTEIN 2"/>
    <property type="match status" value="1"/>
</dbReference>
<sequence length="99" mass="11459">MASKAELMEKKLKEKLETDIVQVRDLSDGCGDKFDVVCASTKFKDLGTLARHRLMHKVLEDEFKHAHAITLHTFSVDEYEKAVEYQLPKQHVLDEMKEI</sequence>
<evidence type="ECO:0000313" key="3">
    <source>
        <dbReference type="WBParaSite" id="PDA_v2.g15016.t1"/>
    </source>
</evidence>
<dbReference type="GO" id="GO:0005634">
    <property type="term" value="C:nucleus"/>
    <property type="evidence" value="ECO:0007669"/>
    <property type="project" value="TreeGrafter"/>
</dbReference>
<proteinExistence type="inferred from homology"/>
<dbReference type="Proteomes" id="UP000887578">
    <property type="component" value="Unplaced"/>
</dbReference>
<keyword evidence="2" id="KW-1185">Reference proteome</keyword>
<accession>A0A914PAB6</accession>
<dbReference type="GO" id="GO:0005829">
    <property type="term" value="C:cytosol"/>
    <property type="evidence" value="ECO:0007669"/>
    <property type="project" value="TreeGrafter"/>
</dbReference>
<organism evidence="2 3">
    <name type="scientific">Panagrolaimus davidi</name>
    <dbReference type="NCBI Taxonomy" id="227884"/>
    <lineage>
        <taxon>Eukaryota</taxon>
        <taxon>Metazoa</taxon>
        <taxon>Ecdysozoa</taxon>
        <taxon>Nematoda</taxon>
        <taxon>Chromadorea</taxon>
        <taxon>Rhabditida</taxon>
        <taxon>Tylenchina</taxon>
        <taxon>Panagrolaimomorpha</taxon>
        <taxon>Panagrolaimoidea</taxon>
        <taxon>Panagrolaimidae</taxon>
        <taxon>Panagrolaimus</taxon>
    </lineage>
</organism>
<dbReference type="Gene3D" id="3.10.20.90">
    <property type="entry name" value="Phosphatidylinositol 3-kinase Catalytic Subunit, Chain A, domain 1"/>
    <property type="match status" value="1"/>
</dbReference>
<dbReference type="PANTHER" id="PTHR12735">
    <property type="entry name" value="BOLA-LIKE PROTEIN-RELATED"/>
    <property type="match status" value="1"/>
</dbReference>
<evidence type="ECO:0000256" key="1">
    <source>
        <dbReference type="RuleBase" id="RU003860"/>
    </source>
</evidence>
<dbReference type="Pfam" id="PF01722">
    <property type="entry name" value="BolA"/>
    <property type="match status" value="1"/>
</dbReference>
<dbReference type="InterPro" id="IPR002634">
    <property type="entry name" value="BolA"/>
</dbReference>